<proteinExistence type="predicted"/>
<dbReference type="PANTHER" id="PTHR15430">
    <property type="entry name" value="GLOMULIN"/>
    <property type="match status" value="1"/>
</dbReference>
<accession>A0AAN8PUH1</accession>
<keyword evidence="1" id="KW-0175">Coiled coil</keyword>
<evidence type="ECO:0000313" key="2">
    <source>
        <dbReference type="EMBL" id="KAK6185832.1"/>
    </source>
</evidence>
<keyword evidence="3" id="KW-1185">Reference proteome</keyword>
<evidence type="ECO:0000256" key="1">
    <source>
        <dbReference type="SAM" id="Coils"/>
    </source>
</evidence>
<feature type="coiled-coil region" evidence="1">
    <location>
        <begin position="268"/>
        <end position="297"/>
    </location>
</feature>
<gene>
    <name evidence="2" type="ORF">SNE40_007979</name>
</gene>
<evidence type="ECO:0000313" key="3">
    <source>
        <dbReference type="Proteomes" id="UP001347796"/>
    </source>
</evidence>
<dbReference type="PANTHER" id="PTHR15430:SF1">
    <property type="entry name" value="GLOMULIN"/>
    <property type="match status" value="1"/>
</dbReference>
<dbReference type="InterPro" id="IPR013877">
    <property type="entry name" value="YAP-bd/ALF4/Glomulin"/>
</dbReference>
<dbReference type="Proteomes" id="UP001347796">
    <property type="component" value="Unassembled WGS sequence"/>
</dbReference>
<name>A0AAN8PUH1_PATCE</name>
<dbReference type="GO" id="GO:0005737">
    <property type="term" value="C:cytoplasm"/>
    <property type="evidence" value="ECO:0007669"/>
    <property type="project" value="TreeGrafter"/>
</dbReference>
<dbReference type="GO" id="GO:0055105">
    <property type="term" value="F:ubiquitin-protein transferase inhibitor activity"/>
    <property type="evidence" value="ECO:0007669"/>
    <property type="project" value="TreeGrafter"/>
</dbReference>
<protein>
    <recommendedName>
        <fullName evidence="4">Glomulin</fullName>
    </recommendedName>
</protein>
<sequence>MEVNEETALKEVISEQPLKKIMNFLQHKDGKGLKKYVLDRKLSDETIYWEVCSEVCHHITEHNCINNNILFEACEMCLRYMVTEGNPKELLLALLEQCEFFDDDIRFTTLMFLIQKTLLRLPNKRFHSLDLALETLTGHILSKPIPEDNALENEERKLLAMDERVQQINDVLKAFLDFLKPFVEEVSLKNSCDLHNENIQAQILVLKIHLLKILNQPVIYLDLHVESDRNVGKSNSRVCVEKLMHLFSHLETNFQKMMEFAVNKKPLIIKLDENFRKTEMEIENEENERRVNKKDKNNSAKVPSLRFNEVIPTHSLCCLSYLIHSEKLGIDEFPCVYSNFYLFEFNLPFIVDMLKTTKSLLLFKGLKLLKSFVCILPSDSISGYRLDNDNYNKVINNLIEIMIRCSMKDLRQEAVQLFTSLIKVFQHNGRYQLYQNILNKCSHSGVKGYVINLIKDEIKDTLKENIPNKSFLGQRLKRLIKMATTLPDKETTDLLEHSDRIITVLNLLRYLVIRDPPKQNTTGIWDELKNMEIDFLKPLRVGLDMSKAHYNLELQKFTDEKKKRKMAPDFDVSVGGVHLPPVTENQEIQVMHSALNTFDMIDSLLTRLTEIIDQQNI</sequence>
<dbReference type="AlphaFoldDB" id="A0AAN8PUH1"/>
<comment type="caution">
    <text evidence="2">The sequence shown here is derived from an EMBL/GenBank/DDBJ whole genome shotgun (WGS) entry which is preliminary data.</text>
</comment>
<evidence type="ECO:0008006" key="4">
    <source>
        <dbReference type="Google" id="ProtNLM"/>
    </source>
</evidence>
<reference evidence="2 3" key="1">
    <citation type="submission" date="2024-01" db="EMBL/GenBank/DDBJ databases">
        <title>The genome of the rayed Mediterranean limpet Patella caerulea (Linnaeus, 1758).</title>
        <authorList>
            <person name="Anh-Thu Weber A."/>
            <person name="Halstead-Nussloch G."/>
        </authorList>
    </citation>
    <scope>NUCLEOTIDE SEQUENCE [LARGE SCALE GENOMIC DNA]</scope>
    <source>
        <strain evidence="2">AATW-2023a</strain>
        <tissue evidence="2">Whole specimen</tissue>
    </source>
</reference>
<dbReference type="EMBL" id="JAZGQO010000006">
    <property type="protein sequence ID" value="KAK6185832.1"/>
    <property type="molecule type" value="Genomic_DNA"/>
</dbReference>
<dbReference type="Pfam" id="PF08568">
    <property type="entry name" value="Kinetochor_Ybp2"/>
    <property type="match status" value="1"/>
</dbReference>
<organism evidence="2 3">
    <name type="scientific">Patella caerulea</name>
    <name type="common">Rayed Mediterranean limpet</name>
    <dbReference type="NCBI Taxonomy" id="87958"/>
    <lineage>
        <taxon>Eukaryota</taxon>
        <taxon>Metazoa</taxon>
        <taxon>Spiralia</taxon>
        <taxon>Lophotrochozoa</taxon>
        <taxon>Mollusca</taxon>
        <taxon>Gastropoda</taxon>
        <taxon>Patellogastropoda</taxon>
        <taxon>Patelloidea</taxon>
        <taxon>Patellidae</taxon>
        <taxon>Patella</taxon>
    </lineage>
</organism>
<dbReference type="InterPro" id="IPR019516">
    <property type="entry name" value="Glomulin/ALF4"/>
</dbReference>